<gene>
    <name evidence="2" type="ORF">SAMN05444005_101521</name>
</gene>
<accession>A0A1H8Z6U1</accession>
<evidence type="ECO:0000313" key="2">
    <source>
        <dbReference type="EMBL" id="SEP60041.1"/>
    </source>
</evidence>
<name>A0A1H8Z6U1_9FLAO</name>
<organism evidence="2 3">
    <name type="scientific">Flavobacterium urocaniciphilum</name>
    <dbReference type="NCBI Taxonomy" id="1299341"/>
    <lineage>
        <taxon>Bacteria</taxon>
        <taxon>Pseudomonadati</taxon>
        <taxon>Bacteroidota</taxon>
        <taxon>Flavobacteriia</taxon>
        <taxon>Flavobacteriales</taxon>
        <taxon>Flavobacteriaceae</taxon>
        <taxon>Flavobacterium</taxon>
    </lineage>
</organism>
<protein>
    <submittedName>
        <fullName evidence="2">Uncharacterized protein</fullName>
    </submittedName>
</protein>
<feature type="compositionally biased region" description="Basic residues" evidence="1">
    <location>
        <begin position="147"/>
        <end position="160"/>
    </location>
</feature>
<evidence type="ECO:0000313" key="3">
    <source>
        <dbReference type="Proteomes" id="UP000198648"/>
    </source>
</evidence>
<dbReference type="EMBL" id="FOEI01000001">
    <property type="protein sequence ID" value="SEP60041.1"/>
    <property type="molecule type" value="Genomic_DNA"/>
</dbReference>
<dbReference type="STRING" id="1299341.SAMN05444005_101521"/>
<reference evidence="2 3" key="1">
    <citation type="submission" date="2016-10" db="EMBL/GenBank/DDBJ databases">
        <authorList>
            <person name="de Groot N.N."/>
        </authorList>
    </citation>
    <scope>NUCLEOTIDE SEQUENCE [LARGE SCALE GENOMIC DNA]</scope>
    <source>
        <strain evidence="2 3">DSM 27078</strain>
    </source>
</reference>
<keyword evidence="3" id="KW-1185">Reference proteome</keyword>
<sequence>MRAIVKKSIKALVIITLVGLFFSPTEMFSQGPPPWAPAKGYRAKTRHIYFPQHNFYYDIQKRVYFYLNNGTWSVSVSIPAPFISINLGGATQIQLDYYGNYPYYFNNDHCTRYKVVKVKKHKPKKVIVIDEHHHHNDNDNDQGNGHGNKHKGHGKGHGKH</sequence>
<dbReference type="AlphaFoldDB" id="A0A1H8Z6U1"/>
<proteinExistence type="predicted"/>
<dbReference type="Proteomes" id="UP000198648">
    <property type="component" value="Unassembled WGS sequence"/>
</dbReference>
<dbReference type="RefSeq" id="WP_091464734.1">
    <property type="nucleotide sequence ID" value="NZ_FOEI01000001.1"/>
</dbReference>
<evidence type="ECO:0000256" key="1">
    <source>
        <dbReference type="SAM" id="MobiDB-lite"/>
    </source>
</evidence>
<feature type="region of interest" description="Disordered" evidence="1">
    <location>
        <begin position="131"/>
        <end position="160"/>
    </location>
</feature>
<dbReference type="OrthoDB" id="1367720at2"/>